<dbReference type="Proteomes" id="UP000634011">
    <property type="component" value="Unassembled WGS sequence"/>
</dbReference>
<evidence type="ECO:0000256" key="2">
    <source>
        <dbReference type="ARBA" id="ARBA00023015"/>
    </source>
</evidence>
<name>A0A923HEC6_9BURK</name>
<dbReference type="RefSeq" id="WP_186912407.1">
    <property type="nucleotide sequence ID" value="NZ_JACOFV010000008.1"/>
</dbReference>
<evidence type="ECO:0000256" key="1">
    <source>
        <dbReference type="ARBA" id="ARBA00009437"/>
    </source>
</evidence>
<evidence type="ECO:0000256" key="3">
    <source>
        <dbReference type="ARBA" id="ARBA00023125"/>
    </source>
</evidence>
<dbReference type="SUPFAM" id="SSF53850">
    <property type="entry name" value="Periplasmic binding protein-like II"/>
    <property type="match status" value="1"/>
</dbReference>
<evidence type="ECO:0000256" key="4">
    <source>
        <dbReference type="ARBA" id="ARBA00023163"/>
    </source>
</evidence>
<dbReference type="InterPro" id="IPR050389">
    <property type="entry name" value="LysR-type_TF"/>
</dbReference>
<dbReference type="AlphaFoldDB" id="A0A923HEC6"/>
<dbReference type="Gene3D" id="1.10.10.10">
    <property type="entry name" value="Winged helix-like DNA-binding domain superfamily/Winged helix DNA-binding domain"/>
    <property type="match status" value="1"/>
</dbReference>
<dbReference type="InterPro" id="IPR036390">
    <property type="entry name" value="WH_DNA-bd_sf"/>
</dbReference>
<dbReference type="GO" id="GO:0003700">
    <property type="term" value="F:DNA-binding transcription factor activity"/>
    <property type="evidence" value="ECO:0007669"/>
    <property type="project" value="InterPro"/>
</dbReference>
<reference evidence="6" key="1">
    <citation type="submission" date="2020-08" db="EMBL/GenBank/DDBJ databases">
        <title>Novel species isolated from subtropical streams in China.</title>
        <authorList>
            <person name="Lu H."/>
        </authorList>
    </citation>
    <scope>NUCLEOTIDE SEQUENCE</scope>
    <source>
        <strain evidence="6">KACC 12607</strain>
    </source>
</reference>
<dbReference type="EMBL" id="JACOFV010000008">
    <property type="protein sequence ID" value="MBC3862486.1"/>
    <property type="molecule type" value="Genomic_DNA"/>
</dbReference>
<dbReference type="InterPro" id="IPR036388">
    <property type="entry name" value="WH-like_DNA-bd_sf"/>
</dbReference>
<gene>
    <name evidence="6" type="ORF">H8K32_10280</name>
</gene>
<accession>A0A923HEC6</accession>
<sequence length="308" mass="34293">MSSRLVDQLDTNLLRVLHTLLTERSVTRTAMKLGQSQPAISNMLKRLRDITGDAILVRGKNGMTPTQRGQELLLLARQGLGVMESIASPAPAFVAATTQRVFHLGAPDYLSVLLIPMVMEKVRELAPNAGLVIHALNAGFDYAAALETGELDCVIGNWPDLPQHLHIAQLFEDEVVCMVNRKHPVVSKGLSLKYYLEMSHLAPTPYMIGHRSIIDGTLAEQGLKRKIQMTIPYFGMVPYVLSKTDLVFTTSRSFAVQCAKDWPIEVLPMPIPMPKMQFFMLWHERVHAAAEVQWLRKIVAEAAGEVYA</sequence>
<dbReference type="PANTHER" id="PTHR30118">
    <property type="entry name" value="HTH-TYPE TRANSCRIPTIONAL REGULATOR LEUO-RELATED"/>
    <property type="match status" value="1"/>
</dbReference>
<keyword evidence="7" id="KW-1185">Reference proteome</keyword>
<dbReference type="InterPro" id="IPR000847">
    <property type="entry name" value="LysR_HTH_N"/>
</dbReference>
<comment type="caution">
    <text evidence="6">The sequence shown here is derived from an EMBL/GenBank/DDBJ whole genome shotgun (WGS) entry which is preliminary data.</text>
</comment>
<protein>
    <submittedName>
        <fullName evidence="6">LysR family transcriptional regulator</fullName>
    </submittedName>
</protein>
<dbReference type="Gene3D" id="3.40.190.10">
    <property type="entry name" value="Periplasmic binding protein-like II"/>
    <property type="match status" value="2"/>
</dbReference>
<dbReference type="SUPFAM" id="SSF46785">
    <property type="entry name" value="Winged helix' DNA-binding domain"/>
    <property type="match status" value="1"/>
</dbReference>
<evidence type="ECO:0000313" key="7">
    <source>
        <dbReference type="Proteomes" id="UP000634011"/>
    </source>
</evidence>
<evidence type="ECO:0000313" key="6">
    <source>
        <dbReference type="EMBL" id="MBC3862486.1"/>
    </source>
</evidence>
<keyword evidence="4" id="KW-0804">Transcription</keyword>
<dbReference type="PROSITE" id="PS50931">
    <property type="entry name" value="HTH_LYSR"/>
    <property type="match status" value="1"/>
</dbReference>
<organism evidence="6 7">
    <name type="scientific">Undibacterium jejuense</name>
    <dbReference type="NCBI Taxonomy" id="1344949"/>
    <lineage>
        <taxon>Bacteria</taxon>
        <taxon>Pseudomonadati</taxon>
        <taxon>Pseudomonadota</taxon>
        <taxon>Betaproteobacteria</taxon>
        <taxon>Burkholderiales</taxon>
        <taxon>Oxalobacteraceae</taxon>
        <taxon>Undibacterium</taxon>
    </lineage>
</organism>
<dbReference type="GO" id="GO:0003677">
    <property type="term" value="F:DNA binding"/>
    <property type="evidence" value="ECO:0007669"/>
    <property type="project" value="UniProtKB-KW"/>
</dbReference>
<dbReference type="PANTHER" id="PTHR30118:SF15">
    <property type="entry name" value="TRANSCRIPTIONAL REGULATORY PROTEIN"/>
    <property type="match status" value="1"/>
</dbReference>
<keyword evidence="2" id="KW-0805">Transcription regulation</keyword>
<dbReference type="Pfam" id="PF00126">
    <property type="entry name" value="HTH_1"/>
    <property type="match status" value="1"/>
</dbReference>
<dbReference type="InterPro" id="IPR005119">
    <property type="entry name" value="LysR_subst-bd"/>
</dbReference>
<keyword evidence="3" id="KW-0238">DNA-binding</keyword>
<feature type="domain" description="HTH lysR-type" evidence="5">
    <location>
        <begin position="9"/>
        <end position="66"/>
    </location>
</feature>
<evidence type="ECO:0000259" key="5">
    <source>
        <dbReference type="PROSITE" id="PS50931"/>
    </source>
</evidence>
<dbReference type="Pfam" id="PF03466">
    <property type="entry name" value="LysR_substrate"/>
    <property type="match status" value="1"/>
</dbReference>
<comment type="similarity">
    <text evidence="1">Belongs to the LysR transcriptional regulatory family.</text>
</comment>
<proteinExistence type="inferred from homology"/>